<evidence type="ECO:0000259" key="2">
    <source>
        <dbReference type="Pfam" id="PF13937"/>
    </source>
</evidence>
<organism evidence="3 4">
    <name type="scientific">Marinospirillum alkalitolerans</name>
    <dbReference type="NCBI Taxonomy" id="3123374"/>
    <lineage>
        <taxon>Bacteria</taxon>
        <taxon>Pseudomonadati</taxon>
        <taxon>Pseudomonadota</taxon>
        <taxon>Gammaproteobacteria</taxon>
        <taxon>Oceanospirillales</taxon>
        <taxon>Oceanospirillaceae</taxon>
        <taxon>Marinospirillum</taxon>
    </lineage>
</organism>
<evidence type="ECO:0000313" key="3">
    <source>
        <dbReference type="EMBL" id="MFK7159831.1"/>
    </source>
</evidence>
<dbReference type="NCBIfam" id="TIGR03647">
    <property type="entry name" value="Na_symport_sm"/>
    <property type="match status" value="1"/>
</dbReference>
<dbReference type="Pfam" id="PF13937">
    <property type="entry name" value="DUF4212"/>
    <property type="match status" value="1"/>
</dbReference>
<evidence type="ECO:0000313" key="4">
    <source>
        <dbReference type="Proteomes" id="UP001621714"/>
    </source>
</evidence>
<evidence type="ECO:0000256" key="1">
    <source>
        <dbReference type="SAM" id="Phobius"/>
    </source>
</evidence>
<keyword evidence="1" id="KW-0812">Transmembrane</keyword>
<feature type="transmembrane region" description="Helical" evidence="1">
    <location>
        <begin position="53"/>
        <end position="73"/>
    </location>
</feature>
<accession>A0ABW8PV08</accession>
<gene>
    <name evidence="3" type="ORF">V6U78_02110</name>
</gene>
<comment type="caution">
    <text evidence="3">The sequence shown here is derived from an EMBL/GenBank/DDBJ whole genome shotgun (WGS) entry which is preliminary data.</text>
</comment>
<keyword evidence="4" id="KW-1185">Reference proteome</keyword>
<feature type="transmembrane region" description="Helical" evidence="1">
    <location>
        <begin position="18"/>
        <end position="41"/>
    </location>
</feature>
<proteinExistence type="predicted"/>
<dbReference type="InterPro" id="IPR019886">
    <property type="entry name" value="Na_symporter_ssu"/>
</dbReference>
<reference evidence="3 4" key="1">
    <citation type="submission" date="2024-02" db="EMBL/GenBank/DDBJ databases">
        <title>Marinospirillum sp. MEB 164 isolated from Lonar lake sediment.</title>
        <authorList>
            <person name="Joshi A."/>
            <person name="Thite S."/>
        </authorList>
    </citation>
    <scope>NUCLEOTIDE SEQUENCE [LARGE SCALE GENOMIC DNA]</scope>
    <source>
        <strain evidence="3 4">MEB164</strain>
    </source>
</reference>
<feature type="domain" description="Sodium symporter small subunit" evidence="2">
    <location>
        <begin position="9"/>
        <end position="84"/>
    </location>
</feature>
<sequence length="86" mass="9552">MADNNSNAAAYWSANLRLIFISFAVWLLVSFGFGILLRPMLAGIAVGGTDLGFWFAQQGSILAFIAIIFVYAWKMNQLDKKFGLEE</sequence>
<keyword evidence="1" id="KW-1133">Transmembrane helix</keyword>
<dbReference type="Proteomes" id="UP001621714">
    <property type="component" value="Unassembled WGS sequence"/>
</dbReference>
<keyword evidence="1" id="KW-0472">Membrane</keyword>
<dbReference type="RefSeq" id="WP_405336701.1">
    <property type="nucleotide sequence ID" value="NZ_JBANFI010000001.1"/>
</dbReference>
<protein>
    <submittedName>
        <fullName evidence="3">DUF4212 domain-containing protein</fullName>
    </submittedName>
</protein>
<dbReference type="EMBL" id="JBANFI010000001">
    <property type="protein sequence ID" value="MFK7159831.1"/>
    <property type="molecule type" value="Genomic_DNA"/>
</dbReference>
<name>A0ABW8PV08_9GAMM</name>